<keyword evidence="1" id="KW-1133">Transmembrane helix</keyword>
<keyword evidence="1" id="KW-0472">Membrane</keyword>
<evidence type="ECO:0000313" key="3">
    <source>
        <dbReference type="Proteomes" id="UP000241769"/>
    </source>
</evidence>
<accession>A0A2P6N1D1</accession>
<dbReference type="EMBL" id="MDYQ01000254">
    <property type="protein sequence ID" value="PRP77778.1"/>
    <property type="molecule type" value="Genomic_DNA"/>
</dbReference>
<dbReference type="AlphaFoldDB" id="A0A2P6N1D1"/>
<feature type="transmembrane region" description="Helical" evidence="1">
    <location>
        <begin position="104"/>
        <end position="125"/>
    </location>
</feature>
<evidence type="ECO:0000313" key="2">
    <source>
        <dbReference type="EMBL" id="PRP77778.1"/>
    </source>
</evidence>
<name>A0A2P6N1D1_9EUKA</name>
<keyword evidence="1" id="KW-0812">Transmembrane</keyword>
<reference evidence="2 3" key="1">
    <citation type="journal article" date="2018" name="Genome Biol. Evol.">
        <title>Multiple Roots of Fruiting Body Formation in Amoebozoa.</title>
        <authorList>
            <person name="Hillmann F."/>
            <person name="Forbes G."/>
            <person name="Novohradska S."/>
            <person name="Ferling I."/>
            <person name="Riege K."/>
            <person name="Groth M."/>
            <person name="Westermann M."/>
            <person name="Marz M."/>
            <person name="Spaller T."/>
            <person name="Winckler T."/>
            <person name="Schaap P."/>
            <person name="Glockner G."/>
        </authorList>
    </citation>
    <scope>NUCLEOTIDE SEQUENCE [LARGE SCALE GENOMIC DNA]</scope>
    <source>
        <strain evidence="2 3">Jena</strain>
    </source>
</reference>
<sequence>MVEHSLSMRGAQGSIPWFSTILFVLCDRQAQLSCIQLRQKVLGIRSAALWGLLEYMLTNHFNIKQMYCVSGSGYAAASFIQNVFHDMERGLSYDEALRLWIKVILLTFVWAVFTHVPVFFFEAALNAAIFGRMLRQDA</sequence>
<organism evidence="2 3">
    <name type="scientific">Planoprotostelium fungivorum</name>
    <dbReference type="NCBI Taxonomy" id="1890364"/>
    <lineage>
        <taxon>Eukaryota</taxon>
        <taxon>Amoebozoa</taxon>
        <taxon>Evosea</taxon>
        <taxon>Variosea</taxon>
        <taxon>Cavosteliida</taxon>
        <taxon>Cavosteliaceae</taxon>
        <taxon>Planoprotostelium</taxon>
    </lineage>
</organism>
<keyword evidence="3" id="KW-1185">Reference proteome</keyword>
<proteinExistence type="predicted"/>
<comment type="caution">
    <text evidence="2">The sequence shown here is derived from an EMBL/GenBank/DDBJ whole genome shotgun (WGS) entry which is preliminary data.</text>
</comment>
<dbReference type="Proteomes" id="UP000241769">
    <property type="component" value="Unassembled WGS sequence"/>
</dbReference>
<dbReference type="InParanoid" id="A0A2P6N1D1"/>
<evidence type="ECO:0000256" key="1">
    <source>
        <dbReference type="SAM" id="Phobius"/>
    </source>
</evidence>
<gene>
    <name evidence="2" type="ORF">PROFUN_07720</name>
</gene>
<protein>
    <submittedName>
        <fullName evidence="2">Uncharacterized protein</fullName>
    </submittedName>
</protein>